<dbReference type="CDD" id="cd00829">
    <property type="entry name" value="SCP-x_thiolase"/>
    <property type="match status" value="1"/>
</dbReference>
<dbReference type="AlphaFoldDB" id="A0A382VH07"/>
<dbReference type="InterPro" id="IPR055140">
    <property type="entry name" value="Thiolase_C_2"/>
</dbReference>
<dbReference type="PANTHER" id="PTHR42870:SF6">
    <property type="entry name" value="ACETYL-COA C-ACYLTRANSFERASE"/>
    <property type="match status" value="1"/>
</dbReference>
<dbReference type="Gene3D" id="3.40.47.10">
    <property type="match status" value="1"/>
</dbReference>
<accession>A0A382VH07</accession>
<feature type="domain" description="Thiolase C-terminal" evidence="1">
    <location>
        <begin position="77"/>
        <end position="212"/>
    </location>
</feature>
<sequence>HEESFGDNDEHNPVIEGCIRRQDCSQITDGAATVILASERFAKEHASRLGVGLETIPRILGWGHKTGTMLYADKITKSQDEPLVFPHVNQCVRDAMGRAGCEDVFALDAIETHDCFSITEYMAVDHFGITKPGESFVAVEEGWLERDGKIPVNPSGGLMGGGHPVGATGIRMTVDGYKQVTGTADGYQVENAKRVATLNIGGSATTCVSFVVGYD</sequence>
<proteinExistence type="predicted"/>
<dbReference type="EMBL" id="UINC01151926">
    <property type="protein sequence ID" value="SVD45816.1"/>
    <property type="molecule type" value="Genomic_DNA"/>
</dbReference>
<evidence type="ECO:0000259" key="1">
    <source>
        <dbReference type="Pfam" id="PF22691"/>
    </source>
</evidence>
<organism evidence="2">
    <name type="scientific">marine metagenome</name>
    <dbReference type="NCBI Taxonomy" id="408172"/>
    <lineage>
        <taxon>unclassified sequences</taxon>
        <taxon>metagenomes</taxon>
        <taxon>ecological metagenomes</taxon>
    </lineage>
</organism>
<dbReference type="Pfam" id="PF22691">
    <property type="entry name" value="Thiolase_C_1"/>
    <property type="match status" value="1"/>
</dbReference>
<reference evidence="2" key="1">
    <citation type="submission" date="2018-05" db="EMBL/GenBank/DDBJ databases">
        <authorList>
            <person name="Lanie J.A."/>
            <person name="Ng W.-L."/>
            <person name="Kazmierczak K.M."/>
            <person name="Andrzejewski T.M."/>
            <person name="Davidsen T.M."/>
            <person name="Wayne K.J."/>
            <person name="Tettelin H."/>
            <person name="Glass J.I."/>
            <person name="Rusch D."/>
            <person name="Podicherti R."/>
            <person name="Tsui H.-C.T."/>
            <person name="Winkler M.E."/>
        </authorList>
    </citation>
    <scope>NUCLEOTIDE SEQUENCE</scope>
</reference>
<name>A0A382VH07_9ZZZZ</name>
<dbReference type="GO" id="GO:0016746">
    <property type="term" value="F:acyltransferase activity"/>
    <property type="evidence" value="ECO:0007669"/>
    <property type="project" value="InterPro"/>
</dbReference>
<dbReference type="SUPFAM" id="SSF53901">
    <property type="entry name" value="Thiolase-like"/>
    <property type="match status" value="2"/>
</dbReference>
<evidence type="ECO:0000313" key="2">
    <source>
        <dbReference type="EMBL" id="SVD45816.1"/>
    </source>
</evidence>
<feature type="non-terminal residue" evidence="2">
    <location>
        <position position="1"/>
    </location>
</feature>
<protein>
    <recommendedName>
        <fullName evidence="1">Thiolase C-terminal domain-containing protein</fullName>
    </recommendedName>
</protein>
<dbReference type="PANTHER" id="PTHR42870">
    <property type="entry name" value="ACETYL-COA C-ACETYLTRANSFERASE"/>
    <property type="match status" value="1"/>
</dbReference>
<dbReference type="InterPro" id="IPR016039">
    <property type="entry name" value="Thiolase-like"/>
</dbReference>
<gene>
    <name evidence="2" type="ORF">METZ01_LOCUS398670</name>
</gene>